<dbReference type="Gene3D" id="1.25.40.10">
    <property type="entry name" value="Tetratricopeptide repeat domain"/>
    <property type="match status" value="1"/>
</dbReference>
<proteinExistence type="predicted"/>
<organism evidence="2 3">
    <name type="scientific">Rubritalea profundi</name>
    <dbReference type="NCBI Taxonomy" id="1658618"/>
    <lineage>
        <taxon>Bacteria</taxon>
        <taxon>Pseudomonadati</taxon>
        <taxon>Verrucomicrobiota</taxon>
        <taxon>Verrucomicrobiia</taxon>
        <taxon>Verrucomicrobiales</taxon>
        <taxon>Rubritaleaceae</taxon>
        <taxon>Rubritalea</taxon>
    </lineage>
</organism>
<reference evidence="2 3" key="1">
    <citation type="submission" date="2016-12" db="EMBL/GenBank/DDBJ databases">
        <title>Study of bacterial adaptation to deep sea.</title>
        <authorList>
            <person name="Song J."/>
            <person name="Yoshizawa S."/>
            <person name="Kogure K."/>
        </authorList>
    </citation>
    <scope>NUCLEOTIDE SEQUENCE [LARGE SCALE GENOMIC DNA]</scope>
    <source>
        <strain evidence="2 3">SAORIC-165</strain>
    </source>
</reference>
<dbReference type="AlphaFoldDB" id="A0A2S7U2M6"/>
<evidence type="ECO:0000256" key="1">
    <source>
        <dbReference type="SAM" id="Phobius"/>
    </source>
</evidence>
<dbReference type="OrthoDB" id="188606at2"/>
<gene>
    <name evidence="2" type="ORF">BSZ32_08865</name>
</gene>
<accession>A0A2S7U2M6</accession>
<dbReference type="InterPro" id="IPR011990">
    <property type="entry name" value="TPR-like_helical_dom_sf"/>
</dbReference>
<dbReference type="RefSeq" id="WP_105043101.1">
    <property type="nucleotide sequence ID" value="NZ_MQWA01000001.1"/>
</dbReference>
<keyword evidence="1" id="KW-0812">Transmembrane</keyword>
<dbReference type="Pfam" id="PF13174">
    <property type="entry name" value="TPR_6"/>
    <property type="match status" value="1"/>
</dbReference>
<keyword evidence="3" id="KW-1185">Reference proteome</keyword>
<name>A0A2S7U2M6_9BACT</name>
<keyword evidence="1" id="KW-0472">Membrane</keyword>
<comment type="caution">
    <text evidence="2">The sequence shown here is derived from an EMBL/GenBank/DDBJ whole genome shotgun (WGS) entry which is preliminary data.</text>
</comment>
<evidence type="ECO:0008006" key="4">
    <source>
        <dbReference type="Google" id="ProtNLM"/>
    </source>
</evidence>
<dbReference type="SUPFAM" id="SSF48452">
    <property type="entry name" value="TPR-like"/>
    <property type="match status" value="1"/>
</dbReference>
<evidence type="ECO:0000313" key="3">
    <source>
        <dbReference type="Proteomes" id="UP000239907"/>
    </source>
</evidence>
<dbReference type="InterPro" id="IPR019734">
    <property type="entry name" value="TPR_rpt"/>
</dbReference>
<dbReference type="Proteomes" id="UP000239907">
    <property type="component" value="Unassembled WGS sequence"/>
</dbReference>
<dbReference type="EMBL" id="MQWA01000001">
    <property type="protein sequence ID" value="PQJ28602.1"/>
    <property type="molecule type" value="Genomic_DNA"/>
</dbReference>
<sequence length="197" mass="21713">MVKPIILGTVGVGMAFLVNYVYESSSDDDIFFRLSVTVLAGLYAGLLFLIFVLPAISDGIARLMFSDPGGVAENDDPMREARALQAQGDYVGAVESLRQVVTEDSHNRLAWAEMAKIQIVQLDDAEGALAMLVEALDGREWEVDDAAFFMFRISEVQLENMDNRDAAVQILQQVCTTFPETRHSANATHQLRELGVL</sequence>
<keyword evidence="1" id="KW-1133">Transmembrane helix</keyword>
<feature type="transmembrane region" description="Helical" evidence="1">
    <location>
        <begin position="34"/>
        <end position="56"/>
    </location>
</feature>
<evidence type="ECO:0000313" key="2">
    <source>
        <dbReference type="EMBL" id="PQJ28602.1"/>
    </source>
</evidence>
<protein>
    <recommendedName>
        <fullName evidence="4">Tetratricopeptide repeat protein</fullName>
    </recommendedName>
</protein>
<feature type="transmembrane region" description="Helical" evidence="1">
    <location>
        <begin position="5"/>
        <end position="22"/>
    </location>
</feature>